<protein>
    <recommendedName>
        <fullName evidence="1">Nitroreductase domain-containing protein</fullName>
    </recommendedName>
</protein>
<gene>
    <name evidence="3" type="ORF">Mkiyose1413_25510</name>
    <name evidence="2" type="ORF">SRL2020028_16500</name>
</gene>
<dbReference type="Pfam" id="PF00881">
    <property type="entry name" value="Nitroreductase"/>
    <property type="match status" value="1"/>
</dbReference>
<evidence type="ECO:0000259" key="1">
    <source>
        <dbReference type="Pfam" id="PF00881"/>
    </source>
</evidence>
<comment type="caution">
    <text evidence="3">The sequence shown here is derived from an EMBL/GenBank/DDBJ whole genome shotgun (WGS) entry which is preliminary data.</text>
</comment>
<sequence length="192" mass="21123">MFQQRQTIRDIDPTAQLSTQMLSDLLWSAFGVNRDAGPFGTTSGRTAGSASNSQEIDLYVALPGGTYLYDAPNCRLILVNDGDLRGSAILPVQRELMDIPIAPVQLIYVVDLDRLEHTSGFDEPGLHDPDVQKSYYYVDTGLIAGNVYLFAAAHGLAAWFHNCDRESLTRSLRLKAEQRVLFAQSVGYPSAP</sequence>
<reference evidence="3" key="1">
    <citation type="submission" date="2022-08" db="EMBL/GenBank/DDBJ databases">
        <title>Mycobacterium kiyosense sp. nov., scotochromogenic slow-glowing species isolated from respiratory specimens.</title>
        <authorList>
            <person name="Fukano H."/>
            <person name="Kazumi Y."/>
            <person name="Sakagami N."/>
            <person name="Ato M."/>
            <person name="Mitarai S."/>
            <person name="Hoshino Y."/>
        </authorList>
    </citation>
    <scope>NUCLEOTIDE SEQUENCE</scope>
    <source>
        <strain evidence="3">1413</strain>
        <strain evidence="2">SRL2020-028</strain>
    </source>
</reference>
<evidence type="ECO:0000313" key="4">
    <source>
        <dbReference type="Proteomes" id="UP001064782"/>
    </source>
</evidence>
<dbReference type="InterPro" id="IPR052544">
    <property type="entry name" value="Bacteriocin_Proc_Enz"/>
</dbReference>
<dbReference type="SUPFAM" id="SSF55469">
    <property type="entry name" value="FMN-dependent nitroreductase-like"/>
    <property type="match status" value="1"/>
</dbReference>
<feature type="domain" description="Nitroreductase" evidence="1">
    <location>
        <begin position="4"/>
        <end position="188"/>
    </location>
</feature>
<dbReference type="InterPro" id="IPR000415">
    <property type="entry name" value="Nitroreductase-like"/>
</dbReference>
<name>A0A9P3Q8C6_9MYCO</name>
<dbReference type="AlphaFoldDB" id="A0A9P3Q8C6"/>
<evidence type="ECO:0000313" key="3">
    <source>
        <dbReference type="EMBL" id="GLD30668.1"/>
    </source>
</evidence>
<evidence type="ECO:0000313" key="2">
    <source>
        <dbReference type="EMBL" id="GLB82394.1"/>
    </source>
</evidence>
<accession>A0A9P3Q8C6</accession>
<dbReference type="Proteomes" id="UP001165663">
    <property type="component" value="Unassembled WGS sequence"/>
</dbReference>
<keyword evidence="4" id="KW-1185">Reference proteome</keyword>
<dbReference type="InterPro" id="IPR029479">
    <property type="entry name" value="Nitroreductase"/>
</dbReference>
<dbReference type="GO" id="GO:0016491">
    <property type="term" value="F:oxidoreductase activity"/>
    <property type="evidence" value="ECO:0007669"/>
    <property type="project" value="InterPro"/>
</dbReference>
<dbReference type="EMBL" id="BRZI01000016">
    <property type="protein sequence ID" value="GLD30668.1"/>
    <property type="molecule type" value="Genomic_DNA"/>
</dbReference>
<dbReference type="Gene3D" id="3.40.109.10">
    <property type="entry name" value="NADH Oxidase"/>
    <property type="match status" value="1"/>
</dbReference>
<dbReference type="PANTHER" id="PTHR43745:SF2">
    <property type="entry name" value="NITROREDUCTASE MJ1384-RELATED"/>
    <property type="match status" value="1"/>
</dbReference>
<proteinExistence type="predicted"/>
<organism evidence="3 4">
    <name type="scientific">Mycobacterium kiyosense</name>
    <dbReference type="NCBI Taxonomy" id="2871094"/>
    <lineage>
        <taxon>Bacteria</taxon>
        <taxon>Bacillati</taxon>
        <taxon>Actinomycetota</taxon>
        <taxon>Actinomycetes</taxon>
        <taxon>Mycobacteriales</taxon>
        <taxon>Mycobacteriaceae</taxon>
        <taxon>Mycobacterium</taxon>
    </lineage>
</organism>
<dbReference type="PANTHER" id="PTHR43745">
    <property type="entry name" value="NITROREDUCTASE MJ1384-RELATED"/>
    <property type="match status" value="1"/>
</dbReference>
<dbReference type="Proteomes" id="UP001064782">
    <property type="component" value="Unassembled WGS sequence"/>
</dbReference>
<dbReference type="EMBL" id="BRXE01000011">
    <property type="protein sequence ID" value="GLB82394.1"/>
    <property type="molecule type" value="Genomic_DNA"/>
</dbReference>